<accession>A0ABN5XKW6</accession>
<dbReference type="RefSeq" id="WP_221058119.1">
    <property type="nucleotide sequence ID" value="NZ_AP019781.1"/>
</dbReference>
<dbReference type="GeneID" id="66130458"/>
<dbReference type="NCBIfam" id="TIGR00229">
    <property type="entry name" value="sensory_box"/>
    <property type="match status" value="2"/>
</dbReference>
<organism evidence="2 3">
    <name type="scientific">Methanoculleus chikugoensis</name>
    <dbReference type="NCBI Taxonomy" id="118126"/>
    <lineage>
        <taxon>Archaea</taxon>
        <taxon>Methanobacteriati</taxon>
        <taxon>Methanobacteriota</taxon>
        <taxon>Stenosarchaea group</taxon>
        <taxon>Methanomicrobia</taxon>
        <taxon>Methanomicrobiales</taxon>
        <taxon>Methanomicrobiaceae</taxon>
        <taxon>Methanoculleus</taxon>
    </lineage>
</organism>
<dbReference type="InterPro" id="IPR000014">
    <property type="entry name" value="PAS"/>
</dbReference>
<dbReference type="InterPro" id="IPR011991">
    <property type="entry name" value="ArsR-like_HTH"/>
</dbReference>
<dbReference type="Proteomes" id="UP000824969">
    <property type="component" value="Chromosome"/>
</dbReference>
<name>A0ABN5XKW6_9EURY</name>
<evidence type="ECO:0000313" key="2">
    <source>
        <dbReference type="EMBL" id="BBL67760.1"/>
    </source>
</evidence>
<dbReference type="Pfam" id="PF08448">
    <property type="entry name" value="PAS_4"/>
    <property type="match status" value="1"/>
</dbReference>
<dbReference type="CDD" id="cd00130">
    <property type="entry name" value="PAS"/>
    <property type="match status" value="2"/>
</dbReference>
<reference evidence="2 3" key="1">
    <citation type="submission" date="2019-06" db="EMBL/GenBank/DDBJ databases">
        <title>Complete genome sequence of Methanoculleus chikugoensis strain MG62.</title>
        <authorList>
            <person name="Asakawa S."/>
            <person name="Dianou D."/>
        </authorList>
    </citation>
    <scope>NUCLEOTIDE SEQUENCE [LARGE SCALE GENOMIC DNA]</scope>
    <source>
        <strain evidence="2 3">MG62</strain>
    </source>
</reference>
<dbReference type="InterPro" id="IPR013656">
    <property type="entry name" value="PAS_4"/>
</dbReference>
<feature type="domain" description="PAS" evidence="1">
    <location>
        <begin position="552"/>
        <end position="594"/>
    </location>
</feature>
<protein>
    <recommendedName>
        <fullName evidence="1">PAS domain-containing protein</fullName>
    </recommendedName>
</protein>
<sequence length="686" mass="77665">MQEEHDLPNRILRALRFRPKGMTITEVAKQLGVTRNSVSKHLEILQVAGKVDVRQIGNAKLYSLAQRVPISAFLCFTKNLIIILDADQRIVQVNDQCLRHLLRSKDDLIGRTIQEAALPVVSSPEALAVIEGLEREQVVADIRYARDDGEFFYQMQAIPTTFEDGEKGCTLVLEDITERKRYVSDMEFLARTGRDFRDMDVTDDIYQYVAQELYTLAPGFLVWVGIIDESDQILILKSVVGNPVAIAVTEQFVGMKVEGMAFPITKADTAELIRHLKLVKGPPLYRLMHMEIPEESCQQVEEAAGGIDTYLMGLVSRGRIVGDVGISIQAGTELPNRGLIEAFVRQAAIAIDRKIADDRLRQSLAREQEQVRNLLFLSRTAMDFIEMEDSVDIYHYIGDRLHDLTPDSIIFVCTLDAERREIRFRGVVGDREQIERLQGVIGTELIGIPFPLSEMLLSGSGVSTDRIFESPSLYDTFFHQIPEEHCVQAETELGLGRGFGRNFSCREGVSGCIMIKLTRPGDLANREVIEAFANQASVALLRRRARGNLLRSERRFRDVIDSSPFAAAIIDSDGRYTYLNRAFTDLFGYTLEDIPTGKNWFRLAFPDPVCRRKAIAVWKTDREQAGPGRPRLRTFQVRCRDGKEKTIRFSPVELSDGTEYVTYEDVTEERRVYRTLVGEIAGLRKK</sequence>
<dbReference type="CDD" id="cd00090">
    <property type="entry name" value="HTH_ARSR"/>
    <property type="match status" value="1"/>
</dbReference>
<dbReference type="PANTHER" id="PTHR44757:SF2">
    <property type="entry name" value="BIOFILM ARCHITECTURE MAINTENANCE PROTEIN MBAA"/>
    <property type="match status" value="1"/>
</dbReference>
<evidence type="ECO:0000313" key="3">
    <source>
        <dbReference type="Proteomes" id="UP000824969"/>
    </source>
</evidence>
<keyword evidence="3" id="KW-1185">Reference proteome</keyword>
<proteinExistence type="predicted"/>
<dbReference type="PROSITE" id="PS50112">
    <property type="entry name" value="PAS"/>
    <property type="match status" value="1"/>
</dbReference>
<dbReference type="InterPro" id="IPR052155">
    <property type="entry name" value="Biofilm_reg_signaling"/>
</dbReference>
<gene>
    <name evidence="2" type="ORF">MchiMG62_09410</name>
</gene>
<dbReference type="Pfam" id="PF12840">
    <property type="entry name" value="HTH_20"/>
    <property type="match status" value="1"/>
</dbReference>
<dbReference type="EMBL" id="AP019781">
    <property type="protein sequence ID" value="BBL67760.1"/>
    <property type="molecule type" value="Genomic_DNA"/>
</dbReference>
<dbReference type="PANTHER" id="PTHR44757">
    <property type="entry name" value="DIGUANYLATE CYCLASE DGCP"/>
    <property type="match status" value="1"/>
</dbReference>
<dbReference type="SMART" id="SM00091">
    <property type="entry name" value="PAS"/>
    <property type="match status" value="2"/>
</dbReference>
<dbReference type="Pfam" id="PF13188">
    <property type="entry name" value="PAS_8"/>
    <property type="match status" value="1"/>
</dbReference>
<evidence type="ECO:0000259" key="1">
    <source>
        <dbReference type="PROSITE" id="PS50112"/>
    </source>
</evidence>